<reference evidence="2" key="2">
    <citation type="submission" date="2023-02" db="EMBL/GenBank/DDBJ databases">
        <authorList>
            <consortium name="DOE Joint Genome Institute"/>
            <person name="Mondo S.J."/>
            <person name="Chang Y."/>
            <person name="Wang Y."/>
            <person name="Ahrendt S."/>
            <person name="Andreopoulos W."/>
            <person name="Barry K."/>
            <person name="Beard J."/>
            <person name="Benny G.L."/>
            <person name="Blankenship S."/>
            <person name="Bonito G."/>
            <person name="Cuomo C."/>
            <person name="Desiro A."/>
            <person name="Gervers K.A."/>
            <person name="Hundley H."/>
            <person name="Kuo A."/>
            <person name="LaButti K."/>
            <person name="Lang B.F."/>
            <person name="Lipzen A."/>
            <person name="O'Donnell K."/>
            <person name="Pangilinan J."/>
            <person name="Reynolds N."/>
            <person name="Sandor L."/>
            <person name="Smith M.W."/>
            <person name="Tsang A."/>
            <person name="Grigoriev I.V."/>
            <person name="Stajich J.E."/>
            <person name="Spatafora J.W."/>
        </authorList>
    </citation>
    <scope>NUCLEOTIDE SEQUENCE</scope>
    <source>
        <strain evidence="2">RSA 2281</strain>
    </source>
</reference>
<sequence>MKEAQVVTQNLLDEPSDNSVISHILILQPRHYHHNGDLYDIFYTEYQFVRKEESDGYTTFVLLPPSILKECDDEVTFTVSCLEKLTKDKTTNQNEKQQSSLYESKVVTNDNINIDWILDDDCDDNVGNGSSKNSHSSNKATEASDKDEEGCPDPTKNYFAGKFFNISHRTSIPDIQKFLKKPDLDVELPSLTETAQCIHVIIMDKFTGYTPGVTFVEFQSQNDFIKVMMRLKDHVLKGEKVGVGPSSQEGLFSSVFPTWKGEFIHGVPATIANNSHNSTKAEPDNEDNALIPLFLMPSTEDDTNYTAKTDDNSYFLANHCSQCPERPYENLISMVVKFPGVVSIDISWTMERNLLFENYKFAIEIVISHINYYKHACPIDITLLPRMLRVCLMSSAFTRRQKLQILTTSKLRCPKDIFSTIHPTPQSFLQGRYNLNDDEDLFDEWIHSSSND</sequence>
<organism evidence="2 3">
    <name type="scientific">Phascolomyces articulosus</name>
    <dbReference type="NCBI Taxonomy" id="60185"/>
    <lineage>
        <taxon>Eukaryota</taxon>
        <taxon>Fungi</taxon>
        <taxon>Fungi incertae sedis</taxon>
        <taxon>Mucoromycota</taxon>
        <taxon>Mucoromycotina</taxon>
        <taxon>Mucoromycetes</taxon>
        <taxon>Mucorales</taxon>
        <taxon>Lichtheimiaceae</taxon>
        <taxon>Phascolomyces</taxon>
    </lineage>
</organism>
<evidence type="ECO:0000313" key="2">
    <source>
        <dbReference type="EMBL" id="KAI9276876.1"/>
    </source>
</evidence>
<evidence type="ECO:0000256" key="1">
    <source>
        <dbReference type="SAM" id="MobiDB-lite"/>
    </source>
</evidence>
<dbReference type="InterPro" id="IPR035979">
    <property type="entry name" value="RBD_domain_sf"/>
</dbReference>
<protein>
    <recommendedName>
        <fullName evidence="4">RRM domain-containing protein</fullName>
    </recommendedName>
</protein>
<feature type="region of interest" description="Disordered" evidence="1">
    <location>
        <begin position="127"/>
        <end position="152"/>
    </location>
</feature>
<reference evidence="2" key="1">
    <citation type="journal article" date="2022" name="IScience">
        <title>Evolution of zygomycete secretomes and the origins of terrestrial fungal ecologies.</title>
        <authorList>
            <person name="Chang Y."/>
            <person name="Wang Y."/>
            <person name="Mondo S."/>
            <person name="Ahrendt S."/>
            <person name="Andreopoulos W."/>
            <person name="Barry K."/>
            <person name="Beard J."/>
            <person name="Benny G.L."/>
            <person name="Blankenship S."/>
            <person name="Bonito G."/>
            <person name="Cuomo C."/>
            <person name="Desiro A."/>
            <person name="Gervers K.A."/>
            <person name="Hundley H."/>
            <person name="Kuo A."/>
            <person name="LaButti K."/>
            <person name="Lang B.F."/>
            <person name="Lipzen A."/>
            <person name="O'Donnell K."/>
            <person name="Pangilinan J."/>
            <person name="Reynolds N."/>
            <person name="Sandor L."/>
            <person name="Smith M.E."/>
            <person name="Tsang A."/>
            <person name="Grigoriev I.V."/>
            <person name="Stajich J.E."/>
            <person name="Spatafora J.W."/>
        </authorList>
    </citation>
    <scope>NUCLEOTIDE SEQUENCE</scope>
    <source>
        <strain evidence="2">RSA 2281</strain>
    </source>
</reference>
<feature type="compositionally biased region" description="Low complexity" evidence="1">
    <location>
        <begin position="127"/>
        <end position="139"/>
    </location>
</feature>
<dbReference type="SUPFAM" id="SSF54928">
    <property type="entry name" value="RNA-binding domain, RBD"/>
    <property type="match status" value="1"/>
</dbReference>
<dbReference type="EMBL" id="JAIXMP010000002">
    <property type="protein sequence ID" value="KAI9276876.1"/>
    <property type="molecule type" value="Genomic_DNA"/>
</dbReference>
<evidence type="ECO:0008006" key="4">
    <source>
        <dbReference type="Google" id="ProtNLM"/>
    </source>
</evidence>
<dbReference type="InterPro" id="IPR012677">
    <property type="entry name" value="Nucleotide-bd_a/b_plait_sf"/>
</dbReference>
<gene>
    <name evidence="2" type="ORF">BDA99DRAFT_531970</name>
</gene>
<name>A0AAD5KAT7_9FUNG</name>
<keyword evidence="3" id="KW-1185">Reference proteome</keyword>
<accession>A0AAD5KAT7</accession>
<dbReference type="AlphaFoldDB" id="A0AAD5KAT7"/>
<dbReference type="GO" id="GO:0003676">
    <property type="term" value="F:nucleic acid binding"/>
    <property type="evidence" value="ECO:0007669"/>
    <property type="project" value="InterPro"/>
</dbReference>
<proteinExistence type="predicted"/>
<evidence type="ECO:0000313" key="3">
    <source>
        <dbReference type="Proteomes" id="UP001209540"/>
    </source>
</evidence>
<comment type="caution">
    <text evidence="2">The sequence shown here is derived from an EMBL/GenBank/DDBJ whole genome shotgun (WGS) entry which is preliminary data.</text>
</comment>
<dbReference type="Gene3D" id="3.30.70.330">
    <property type="match status" value="1"/>
</dbReference>
<dbReference type="Proteomes" id="UP001209540">
    <property type="component" value="Unassembled WGS sequence"/>
</dbReference>